<keyword evidence="2" id="KW-0547">Nucleotide-binding</keyword>
<dbReference type="PROSITE" id="PS50893">
    <property type="entry name" value="ABC_TRANSPORTER_2"/>
    <property type="match status" value="1"/>
</dbReference>
<sequence length="284" mass="31662">MDVRFKDLSITADVVVVEEDGLKQELPTVSNTVKKAFAGPKKRLVRKEILKNVSGVFKPGTTTLLLGQPGSGKSALMKILSARFPEDKNISVEGDISFNNVPRQQLKDRLPQFVSYVNQRDKHFPMLTVKETLEFAHQVCGGDITKRSEFMASLPSDKESLEALKTTKAIFEHYPEVITHQLGLQNCQDTIVGDAMVRGVSGGERKRVTTGEMEFGMKFVSLMDEISTGLDSAATYDIIKTQRSIAHKLNKTLIIALLQPSPEIFALFDNVMILNEVPTRTRHR</sequence>
<proteinExistence type="predicted"/>
<dbReference type="FunFam" id="3.40.50.300:FF:000528">
    <property type="entry name" value="ABC transporter G family member 31"/>
    <property type="match status" value="1"/>
</dbReference>
<organism evidence="5 6">
    <name type="scientific">Phytophthora palmivora</name>
    <dbReference type="NCBI Taxonomy" id="4796"/>
    <lineage>
        <taxon>Eukaryota</taxon>
        <taxon>Sar</taxon>
        <taxon>Stramenopiles</taxon>
        <taxon>Oomycota</taxon>
        <taxon>Peronosporomycetes</taxon>
        <taxon>Peronosporales</taxon>
        <taxon>Peronosporaceae</taxon>
        <taxon>Phytophthora</taxon>
    </lineage>
</organism>
<accession>A0A2P4YMG6</accession>
<evidence type="ECO:0000256" key="1">
    <source>
        <dbReference type="ARBA" id="ARBA00022448"/>
    </source>
</evidence>
<comment type="caution">
    <text evidence="5">The sequence shown here is derived from an EMBL/GenBank/DDBJ whole genome shotgun (WGS) entry which is preliminary data.</text>
</comment>
<keyword evidence="3" id="KW-0067">ATP-binding</keyword>
<dbReference type="AlphaFoldDB" id="A0A2P4YMG6"/>
<dbReference type="InterPro" id="IPR003593">
    <property type="entry name" value="AAA+_ATPase"/>
</dbReference>
<dbReference type="Gene3D" id="3.40.50.300">
    <property type="entry name" value="P-loop containing nucleotide triphosphate hydrolases"/>
    <property type="match status" value="1"/>
</dbReference>
<keyword evidence="1" id="KW-0813">Transport</keyword>
<dbReference type="Pfam" id="PF00005">
    <property type="entry name" value="ABC_tran"/>
    <property type="match status" value="1"/>
</dbReference>
<evidence type="ECO:0000256" key="3">
    <source>
        <dbReference type="ARBA" id="ARBA00022840"/>
    </source>
</evidence>
<dbReference type="SMART" id="SM00382">
    <property type="entry name" value="AAA"/>
    <property type="match status" value="1"/>
</dbReference>
<dbReference type="Proteomes" id="UP000237271">
    <property type="component" value="Unassembled WGS sequence"/>
</dbReference>
<dbReference type="GO" id="GO:0016887">
    <property type="term" value="F:ATP hydrolysis activity"/>
    <property type="evidence" value="ECO:0007669"/>
    <property type="project" value="InterPro"/>
</dbReference>
<protein>
    <submittedName>
        <fullName evidence="5">ABC transporter</fullName>
    </submittedName>
</protein>
<dbReference type="GO" id="GO:0005524">
    <property type="term" value="F:ATP binding"/>
    <property type="evidence" value="ECO:0007669"/>
    <property type="project" value="UniProtKB-KW"/>
</dbReference>
<evidence type="ECO:0000259" key="4">
    <source>
        <dbReference type="PROSITE" id="PS50893"/>
    </source>
</evidence>
<reference evidence="5 6" key="1">
    <citation type="journal article" date="2017" name="Genome Biol. Evol.">
        <title>Phytophthora megakarya and P. palmivora, closely related causal agents of cacao black pod rot, underwent increases in genome sizes and gene numbers by different mechanisms.</title>
        <authorList>
            <person name="Ali S.S."/>
            <person name="Shao J."/>
            <person name="Lary D.J."/>
            <person name="Kronmiller B."/>
            <person name="Shen D."/>
            <person name="Strem M.D."/>
            <person name="Amoako-Attah I."/>
            <person name="Akrofi A.Y."/>
            <person name="Begoude B.A."/>
            <person name="Ten Hoopen G.M."/>
            <person name="Coulibaly K."/>
            <person name="Kebe B.I."/>
            <person name="Melnick R.L."/>
            <person name="Guiltinan M.J."/>
            <person name="Tyler B.M."/>
            <person name="Meinhardt L.W."/>
            <person name="Bailey B.A."/>
        </authorList>
    </citation>
    <scope>NUCLEOTIDE SEQUENCE [LARGE SCALE GENOMIC DNA]</scope>
    <source>
        <strain evidence="6">sbr112.9</strain>
    </source>
</reference>
<dbReference type="InterPro" id="IPR027417">
    <property type="entry name" value="P-loop_NTPase"/>
</dbReference>
<dbReference type="PANTHER" id="PTHR19241">
    <property type="entry name" value="ATP-BINDING CASSETTE TRANSPORTER"/>
    <property type="match status" value="1"/>
</dbReference>
<dbReference type="InterPro" id="IPR003439">
    <property type="entry name" value="ABC_transporter-like_ATP-bd"/>
</dbReference>
<feature type="domain" description="ABC transporter" evidence="4">
    <location>
        <begin position="3"/>
        <end position="284"/>
    </location>
</feature>
<name>A0A2P4YMG6_9STRA</name>
<evidence type="ECO:0000256" key="2">
    <source>
        <dbReference type="ARBA" id="ARBA00022741"/>
    </source>
</evidence>
<evidence type="ECO:0000313" key="5">
    <source>
        <dbReference type="EMBL" id="POM78991.1"/>
    </source>
</evidence>
<gene>
    <name evidence="5" type="ORF">PHPALM_3419</name>
</gene>
<evidence type="ECO:0000313" key="6">
    <source>
        <dbReference type="Proteomes" id="UP000237271"/>
    </source>
</evidence>
<dbReference type="EMBL" id="NCKW01001859">
    <property type="protein sequence ID" value="POM78991.1"/>
    <property type="molecule type" value="Genomic_DNA"/>
</dbReference>
<dbReference type="SUPFAM" id="SSF52540">
    <property type="entry name" value="P-loop containing nucleoside triphosphate hydrolases"/>
    <property type="match status" value="1"/>
</dbReference>
<keyword evidence="6" id="KW-1185">Reference proteome</keyword>
<dbReference type="OrthoDB" id="77750at2759"/>